<evidence type="ECO:0000256" key="2">
    <source>
        <dbReference type="ARBA" id="ARBA00022980"/>
    </source>
</evidence>
<dbReference type="GO" id="GO:1990904">
    <property type="term" value="C:ribonucleoprotein complex"/>
    <property type="evidence" value="ECO:0007669"/>
    <property type="project" value="UniProtKB-KW"/>
</dbReference>
<gene>
    <name evidence="5" type="ORF">HDU87_006229</name>
</gene>
<protein>
    <recommendedName>
        <fullName evidence="7">Ribosomal protein S8</fullName>
    </recommendedName>
</protein>
<dbReference type="AlphaFoldDB" id="A0AAD5TGE7"/>
<reference evidence="5" key="1">
    <citation type="submission" date="2020-05" db="EMBL/GenBank/DDBJ databases">
        <title>Phylogenomic resolution of chytrid fungi.</title>
        <authorList>
            <person name="Stajich J.E."/>
            <person name="Amses K."/>
            <person name="Simmons R."/>
            <person name="Seto K."/>
            <person name="Myers J."/>
            <person name="Bonds A."/>
            <person name="Quandt C.A."/>
            <person name="Barry K."/>
            <person name="Liu P."/>
            <person name="Grigoriev I."/>
            <person name="Longcore J.E."/>
            <person name="James T.Y."/>
        </authorList>
    </citation>
    <scope>NUCLEOTIDE SEQUENCE</scope>
    <source>
        <strain evidence="5">JEL0379</strain>
    </source>
</reference>
<comment type="similarity">
    <text evidence="1">Belongs to the universal ribosomal protein uS8 family.</text>
</comment>
<dbReference type="PANTHER" id="PTHR11758">
    <property type="entry name" value="40S RIBOSOMAL PROTEIN S15A"/>
    <property type="match status" value="1"/>
</dbReference>
<keyword evidence="2" id="KW-0689">Ribosomal protein</keyword>
<evidence type="ECO:0008006" key="7">
    <source>
        <dbReference type="Google" id="ProtNLM"/>
    </source>
</evidence>
<dbReference type="SUPFAM" id="SSF56047">
    <property type="entry name" value="Ribosomal protein S8"/>
    <property type="match status" value="2"/>
</dbReference>
<dbReference type="Gene3D" id="3.30.1490.10">
    <property type="match status" value="1"/>
</dbReference>
<dbReference type="GO" id="GO:0003735">
    <property type="term" value="F:structural constituent of ribosome"/>
    <property type="evidence" value="ECO:0007669"/>
    <property type="project" value="InterPro"/>
</dbReference>
<dbReference type="Proteomes" id="UP001212152">
    <property type="component" value="Unassembled WGS sequence"/>
</dbReference>
<sequence length="198" mass="21161">MAPVHNLCSMVQNSFRWKLRQIAVPVSATNRAICRILYDEGFISALEQGSSQGPHAAVRPLPHAPAPSAPRASSTSSATAGEPPRPPPFAKPAFITTTSQQLPQPPSPNPASQKLWLTLKYKDGEPVLRKMSAVSKPSRRVFASLAELRAVAAARRAAPLLKGQEVGQVTILDTPYGIIELKEALEKEVGGEVLCIAA</sequence>
<dbReference type="Gene3D" id="3.30.1370.30">
    <property type="match status" value="1"/>
</dbReference>
<comment type="caution">
    <text evidence="5">The sequence shown here is derived from an EMBL/GenBank/DDBJ whole genome shotgun (WGS) entry which is preliminary data.</text>
</comment>
<evidence type="ECO:0000256" key="4">
    <source>
        <dbReference type="SAM" id="MobiDB-lite"/>
    </source>
</evidence>
<evidence type="ECO:0000313" key="6">
    <source>
        <dbReference type="Proteomes" id="UP001212152"/>
    </source>
</evidence>
<organism evidence="5 6">
    <name type="scientific">Geranomyces variabilis</name>
    <dbReference type="NCBI Taxonomy" id="109894"/>
    <lineage>
        <taxon>Eukaryota</taxon>
        <taxon>Fungi</taxon>
        <taxon>Fungi incertae sedis</taxon>
        <taxon>Chytridiomycota</taxon>
        <taxon>Chytridiomycota incertae sedis</taxon>
        <taxon>Chytridiomycetes</taxon>
        <taxon>Spizellomycetales</taxon>
        <taxon>Powellomycetaceae</taxon>
        <taxon>Geranomyces</taxon>
    </lineage>
</organism>
<evidence type="ECO:0000313" key="5">
    <source>
        <dbReference type="EMBL" id="KAJ3175409.1"/>
    </source>
</evidence>
<keyword evidence="6" id="KW-1185">Reference proteome</keyword>
<feature type="compositionally biased region" description="Low complexity" evidence="4">
    <location>
        <begin position="69"/>
        <end position="82"/>
    </location>
</feature>
<name>A0AAD5TGE7_9FUNG</name>
<feature type="region of interest" description="Disordered" evidence="4">
    <location>
        <begin position="52"/>
        <end position="93"/>
    </location>
</feature>
<dbReference type="InterPro" id="IPR035987">
    <property type="entry name" value="Ribosomal_uS8_sf"/>
</dbReference>
<evidence type="ECO:0000256" key="1">
    <source>
        <dbReference type="ARBA" id="ARBA00006471"/>
    </source>
</evidence>
<accession>A0AAD5TGE7</accession>
<evidence type="ECO:0000256" key="3">
    <source>
        <dbReference type="ARBA" id="ARBA00023274"/>
    </source>
</evidence>
<dbReference type="EMBL" id="JADGJQ010000052">
    <property type="protein sequence ID" value="KAJ3175409.1"/>
    <property type="molecule type" value="Genomic_DNA"/>
</dbReference>
<dbReference type="GO" id="GO:0006412">
    <property type="term" value="P:translation"/>
    <property type="evidence" value="ECO:0007669"/>
    <property type="project" value="InterPro"/>
</dbReference>
<dbReference type="InterPro" id="IPR000630">
    <property type="entry name" value="Ribosomal_uS8"/>
</dbReference>
<proteinExistence type="inferred from homology"/>
<dbReference type="Pfam" id="PF00410">
    <property type="entry name" value="Ribosomal_S8"/>
    <property type="match status" value="1"/>
</dbReference>
<keyword evidence="3" id="KW-0687">Ribonucleoprotein</keyword>
<dbReference type="GO" id="GO:0005840">
    <property type="term" value="C:ribosome"/>
    <property type="evidence" value="ECO:0007669"/>
    <property type="project" value="UniProtKB-KW"/>
</dbReference>